<feature type="coiled-coil region" evidence="2">
    <location>
        <begin position="187"/>
        <end position="221"/>
    </location>
</feature>
<evidence type="ECO:0000256" key="1">
    <source>
        <dbReference type="HAMAP-Rule" id="MF_01232"/>
    </source>
</evidence>
<proteinExistence type="inferred from homology"/>
<reference evidence="4 5" key="1">
    <citation type="submission" date="2018-03" db="EMBL/GenBank/DDBJ databases">
        <title>Complete genome sequence of Thauera aromatica, a model organism for studying aromatic compound degradation under denitrifying conditions.</title>
        <authorList>
            <person name="Lo H.-Y."/>
            <person name="Goris T."/>
            <person name="Boll M."/>
            <person name="Mueller J.A."/>
        </authorList>
    </citation>
    <scope>NUCLEOTIDE SEQUENCE [LARGE SCALE GENOMIC DNA]</scope>
    <source>
        <strain evidence="4 5">K172</strain>
    </source>
</reference>
<dbReference type="Proteomes" id="UP000241885">
    <property type="component" value="Chromosome"/>
</dbReference>
<protein>
    <recommendedName>
        <fullName evidence="1">UPF0229 protein Tharo_2665</fullName>
    </recommendedName>
</protein>
<dbReference type="Pfam" id="PF04285">
    <property type="entry name" value="DUF444"/>
    <property type="match status" value="1"/>
</dbReference>
<evidence type="ECO:0000313" key="5">
    <source>
        <dbReference type="Proteomes" id="UP000241885"/>
    </source>
</evidence>
<evidence type="ECO:0000256" key="3">
    <source>
        <dbReference type="SAM" id="MobiDB-lite"/>
    </source>
</evidence>
<dbReference type="HAMAP" id="MF_01232">
    <property type="entry name" value="UPF0229"/>
    <property type="match status" value="1"/>
</dbReference>
<keyword evidence="5" id="KW-1185">Reference proteome</keyword>
<feature type="region of interest" description="Disordered" evidence="3">
    <location>
        <begin position="83"/>
        <end position="108"/>
    </location>
</feature>
<dbReference type="NCBIfam" id="NF003707">
    <property type="entry name" value="PRK05325.1-2"/>
    <property type="match status" value="1"/>
</dbReference>
<name>A0A2R4BQR4_THAAR</name>
<dbReference type="PANTHER" id="PTHR30510">
    <property type="entry name" value="UPF0229 PROTEIN YEAH"/>
    <property type="match status" value="1"/>
</dbReference>
<dbReference type="AlphaFoldDB" id="A0A2R4BQR4"/>
<dbReference type="InterPro" id="IPR006698">
    <property type="entry name" value="UPF0229"/>
</dbReference>
<dbReference type="EMBL" id="CP028339">
    <property type="protein sequence ID" value="AVR89552.1"/>
    <property type="molecule type" value="Genomic_DNA"/>
</dbReference>
<accession>A0A2R4BQR4</accession>
<dbReference type="PANTHER" id="PTHR30510:SF2">
    <property type="entry name" value="UPF0229 PROTEIN YEAH"/>
    <property type="match status" value="1"/>
</dbReference>
<keyword evidence="2" id="KW-0175">Coiled coil</keyword>
<dbReference type="KEGG" id="tak:Tharo_2665"/>
<evidence type="ECO:0000256" key="2">
    <source>
        <dbReference type="SAM" id="Coils"/>
    </source>
</evidence>
<evidence type="ECO:0000313" key="4">
    <source>
        <dbReference type="EMBL" id="AVR89552.1"/>
    </source>
</evidence>
<dbReference type="NCBIfam" id="NF003708">
    <property type="entry name" value="PRK05325.1-3"/>
    <property type="match status" value="1"/>
</dbReference>
<comment type="similarity">
    <text evidence="1">Belongs to the UPF0229 family.</text>
</comment>
<sequence length="422" mass="48466">MVRIIDRRFDSKNKSAVNRQRFMRRFKQQIRKAVSEAIQGRSIRDLDNGEQVSIPARDLSEPSLHHGRGGVWEQIFPGNDQFNAGDRINRPLGGEGGGAGKGKASNEGEHEDDFVFQLSREEFLDLFFEDLELPRLIRTQLAKVTDYKTQRAGFKSDGTPANINIIRSMRGALGRRLALGSPYAARIRELQQELDEALARLGEDSDEVRALREELALLRAKIERIPFIDSFDLRYNNRIKVPRPSTRAVMFCLMDVSGSMDEERKSIAKRFFMLLYLFLTRTYEHIEVVFIRHHTVAKEVTEDEFFHSRESGGTVVSSALVMMRDILRERYTSGQWNIYGAQASDGDNWDNDSPICGRLLGNEILPWCQYFAYVEITAGDPQNLWREYTKIAAGHDNFAMQRIETPADIYPVFRELFKKTIA</sequence>
<dbReference type="RefSeq" id="WP_107221657.1">
    <property type="nucleotide sequence ID" value="NZ_CP028339.1"/>
</dbReference>
<gene>
    <name evidence="4" type="ORF">Tharo_2665</name>
</gene>
<organism evidence="4 5">
    <name type="scientific">Thauera aromatica K172</name>
    <dbReference type="NCBI Taxonomy" id="44139"/>
    <lineage>
        <taxon>Bacteria</taxon>
        <taxon>Pseudomonadati</taxon>
        <taxon>Pseudomonadota</taxon>
        <taxon>Betaproteobacteria</taxon>
        <taxon>Rhodocyclales</taxon>
        <taxon>Zoogloeaceae</taxon>
        <taxon>Thauera</taxon>
    </lineage>
</organism>
<dbReference type="OrthoDB" id="9788289at2"/>